<reference evidence="1" key="1">
    <citation type="submission" date="2022-08" db="EMBL/GenBank/DDBJ databases">
        <title>Genome Sequence of Lecanicillium fungicola.</title>
        <authorList>
            <person name="Buettner E."/>
        </authorList>
    </citation>
    <scope>NUCLEOTIDE SEQUENCE</scope>
    <source>
        <strain evidence="1">Babe33</strain>
    </source>
</reference>
<dbReference type="EMBL" id="JANJQO010000428">
    <property type="protein sequence ID" value="KAJ2977896.1"/>
    <property type="molecule type" value="Genomic_DNA"/>
</dbReference>
<name>A0ACC1NGC1_9HYPO</name>
<comment type="caution">
    <text evidence="1">The sequence shown here is derived from an EMBL/GenBank/DDBJ whole genome shotgun (WGS) entry which is preliminary data.</text>
</comment>
<evidence type="ECO:0000313" key="2">
    <source>
        <dbReference type="Proteomes" id="UP001143910"/>
    </source>
</evidence>
<accession>A0ACC1NGC1</accession>
<gene>
    <name evidence="1" type="ORF">NQ176_g4117</name>
</gene>
<organism evidence="1 2">
    <name type="scientific">Zarea fungicola</name>
    <dbReference type="NCBI Taxonomy" id="93591"/>
    <lineage>
        <taxon>Eukaryota</taxon>
        <taxon>Fungi</taxon>
        <taxon>Dikarya</taxon>
        <taxon>Ascomycota</taxon>
        <taxon>Pezizomycotina</taxon>
        <taxon>Sordariomycetes</taxon>
        <taxon>Hypocreomycetidae</taxon>
        <taxon>Hypocreales</taxon>
        <taxon>Cordycipitaceae</taxon>
        <taxon>Zarea</taxon>
    </lineage>
</organism>
<protein>
    <submittedName>
        <fullName evidence="1">Uncharacterized protein</fullName>
    </submittedName>
</protein>
<sequence length="414" mass="45879">MPLNIAIIGSGLCGLATAVSLRRQGHKVTIYERYDFSGEVGSNISCASNGTRFLEKWGVDIEKARPVILKDMVWHDWATGEVTAKYPFGDYKSKFGTHYYSFHRMDIHTELKRTATTQDGQGPPATLLLNHRAVAVDAERGWVKFENGLEITADVVIAADGIRSPTRAAIGVETCAKPSTSCCYRCIIPIGKLEKLGLTEFATRRAIEYWGGTGIEKIVMSPAAGGELICCYCFYPASYNDLRDDGWNFSATPEQLVETFNSIDPTMKELMAEAEDIKMWRLYDHKPYSHWVKGKVALAGDSAHPMMPDQSQGAVSAFEDAAALGLLLSEPNLRNNSVGELLKQYEALRKPRATMLQEASLKARLDLTERIGWSSVDKKPGKLTIEDVAGYILEDDLVAKWPEVNVHGYVAKHH</sequence>
<dbReference type="Proteomes" id="UP001143910">
    <property type="component" value="Unassembled WGS sequence"/>
</dbReference>
<proteinExistence type="predicted"/>
<keyword evidence="2" id="KW-1185">Reference proteome</keyword>
<evidence type="ECO:0000313" key="1">
    <source>
        <dbReference type="EMBL" id="KAJ2977896.1"/>
    </source>
</evidence>